<protein>
    <submittedName>
        <fullName evidence="2">Uncharacterized protein</fullName>
    </submittedName>
</protein>
<keyword evidence="3" id="KW-1185">Reference proteome</keyword>
<feature type="region of interest" description="Disordered" evidence="1">
    <location>
        <begin position="26"/>
        <end position="89"/>
    </location>
</feature>
<dbReference type="Proteomes" id="UP000887013">
    <property type="component" value="Unassembled WGS sequence"/>
</dbReference>
<dbReference type="EMBL" id="BMAW01075134">
    <property type="protein sequence ID" value="GFT95238.1"/>
    <property type="molecule type" value="Genomic_DNA"/>
</dbReference>
<comment type="caution">
    <text evidence="2">The sequence shown here is derived from an EMBL/GenBank/DDBJ whole genome shotgun (WGS) entry which is preliminary data.</text>
</comment>
<reference evidence="2" key="1">
    <citation type="submission" date="2020-08" db="EMBL/GenBank/DDBJ databases">
        <title>Multicomponent nature underlies the extraordinary mechanical properties of spider dragline silk.</title>
        <authorList>
            <person name="Kono N."/>
            <person name="Nakamura H."/>
            <person name="Mori M."/>
            <person name="Yoshida Y."/>
            <person name="Ohtoshi R."/>
            <person name="Malay A.D."/>
            <person name="Moran D.A.P."/>
            <person name="Tomita M."/>
            <person name="Numata K."/>
            <person name="Arakawa K."/>
        </authorList>
    </citation>
    <scope>NUCLEOTIDE SEQUENCE</scope>
</reference>
<dbReference type="AlphaFoldDB" id="A0A8X6UC09"/>
<organism evidence="2 3">
    <name type="scientific">Nephila pilipes</name>
    <name type="common">Giant wood spider</name>
    <name type="synonym">Nephila maculata</name>
    <dbReference type="NCBI Taxonomy" id="299642"/>
    <lineage>
        <taxon>Eukaryota</taxon>
        <taxon>Metazoa</taxon>
        <taxon>Ecdysozoa</taxon>
        <taxon>Arthropoda</taxon>
        <taxon>Chelicerata</taxon>
        <taxon>Arachnida</taxon>
        <taxon>Araneae</taxon>
        <taxon>Araneomorphae</taxon>
        <taxon>Entelegynae</taxon>
        <taxon>Araneoidea</taxon>
        <taxon>Nephilidae</taxon>
        <taxon>Nephila</taxon>
    </lineage>
</organism>
<gene>
    <name evidence="2" type="ORF">NPIL_543371</name>
</gene>
<proteinExistence type="predicted"/>
<evidence type="ECO:0000313" key="3">
    <source>
        <dbReference type="Proteomes" id="UP000887013"/>
    </source>
</evidence>
<sequence length="89" mass="9664">MQFGTQTACFSMKSVPKAAGGLVKTPCAKEKRANDVSLDETEEGSDYRKRTPLSSGHKSPSVFGNNFTLNHNIRNHVGTARPGKPSQEE</sequence>
<accession>A0A8X6UC09</accession>
<name>A0A8X6UC09_NEPPI</name>
<feature type="compositionally biased region" description="Polar residues" evidence="1">
    <location>
        <begin position="52"/>
        <end position="72"/>
    </location>
</feature>
<evidence type="ECO:0000256" key="1">
    <source>
        <dbReference type="SAM" id="MobiDB-lite"/>
    </source>
</evidence>
<evidence type="ECO:0000313" key="2">
    <source>
        <dbReference type="EMBL" id="GFT95238.1"/>
    </source>
</evidence>